<reference evidence="6" key="1">
    <citation type="submission" date="2018-11" db="EMBL/GenBank/DDBJ databases">
        <title>Complete genome sequence of Paenibacillus sp. ML311-T8.</title>
        <authorList>
            <person name="Nam Y.-D."/>
            <person name="Kang J."/>
            <person name="Chung W.-H."/>
            <person name="Park Y.S."/>
        </authorList>
    </citation>
    <scope>NUCLEOTIDE SEQUENCE [LARGE SCALE GENOMIC DNA]</scope>
    <source>
        <strain evidence="6">ML311-T8</strain>
    </source>
</reference>
<dbReference type="OrthoDB" id="163346at2"/>
<sequence>MTETTNPDVKRIYDSFDRFAKAEWRKKTFWGMKPSEVRALVSIRDISRKSDNGATVSEISKWLCVTSPTVTQIIKSLSSNGCIIRSTDSKDKRTTEIKLTEKGQQIVQKATESFNSLFSGLIDVLGKEQSDTLVSLLNQVYAYFEEASKGQFD</sequence>
<accession>A0A6B8RFA8</accession>
<dbReference type="PANTHER" id="PTHR42756:SF1">
    <property type="entry name" value="TRANSCRIPTIONAL REPRESSOR OF EMRAB OPERON"/>
    <property type="match status" value="1"/>
</dbReference>
<dbReference type="PROSITE" id="PS50995">
    <property type="entry name" value="HTH_MARR_2"/>
    <property type="match status" value="1"/>
</dbReference>
<keyword evidence="3" id="KW-0804">Transcription</keyword>
<dbReference type="PANTHER" id="PTHR42756">
    <property type="entry name" value="TRANSCRIPTIONAL REGULATOR, MARR"/>
    <property type="match status" value="1"/>
</dbReference>
<dbReference type="PRINTS" id="PR00598">
    <property type="entry name" value="HTHMARR"/>
</dbReference>
<evidence type="ECO:0000256" key="1">
    <source>
        <dbReference type="ARBA" id="ARBA00023015"/>
    </source>
</evidence>
<evidence type="ECO:0000256" key="3">
    <source>
        <dbReference type="ARBA" id="ARBA00023163"/>
    </source>
</evidence>
<dbReference type="GO" id="GO:0046914">
    <property type="term" value="F:transition metal ion binding"/>
    <property type="evidence" value="ECO:0007669"/>
    <property type="project" value="InterPro"/>
</dbReference>
<dbReference type="RefSeq" id="WP_155699043.1">
    <property type="nucleotide sequence ID" value="NZ_CP034235.1"/>
</dbReference>
<proteinExistence type="predicted"/>
<dbReference type="InterPro" id="IPR036388">
    <property type="entry name" value="WH-like_DNA-bd_sf"/>
</dbReference>
<dbReference type="GO" id="GO:0003677">
    <property type="term" value="F:DNA binding"/>
    <property type="evidence" value="ECO:0007669"/>
    <property type="project" value="UniProtKB-KW"/>
</dbReference>
<dbReference type="AlphaFoldDB" id="A0A6B8RFA8"/>
<dbReference type="InterPro" id="IPR000835">
    <property type="entry name" value="HTH_MarR-typ"/>
</dbReference>
<evidence type="ECO:0000313" key="5">
    <source>
        <dbReference type="EMBL" id="QGQ94046.1"/>
    </source>
</evidence>
<feature type="domain" description="HTH marR-type" evidence="4">
    <location>
        <begin position="1"/>
        <end position="142"/>
    </location>
</feature>
<organism evidence="5 6">
    <name type="scientific">Paenibacillus psychroresistens</name>
    <dbReference type="NCBI Taxonomy" id="1778678"/>
    <lineage>
        <taxon>Bacteria</taxon>
        <taxon>Bacillati</taxon>
        <taxon>Bacillota</taxon>
        <taxon>Bacilli</taxon>
        <taxon>Bacillales</taxon>
        <taxon>Paenibacillaceae</taxon>
        <taxon>Paenibacillus</taxon>
    </lineage>
</organism>
<dbReference type="Proteomes" id="UP000426246">
    <property type="component" value="Chromosome"/>
</dbReference>
<keyword evidence="1" id="KW-0805">Transcription regulation</keyword>
<keyword evidence="6" id="KW-1185">Reference proteome</keyword>
<protein>
    <submittedName>
        <fullName evidence="5">MarR family transcriptional regulator</fullName>
    </submittedName>
</protein>
<keyword evidence="2" id="KW-0238">DNA-binding</keyword>
<dbReference type="Pfam" id="PF01047">
    <property type="entry name" value="MarR"/>
    <property type="match status" value="1"/>
</dbReference>
<gene>
    <name evidence="5" type="ORF">EHS13_03530</name>
</gene>
<dbReference type="InterPro" id="IPR022689">
    <property type="entry name" value="Iron_dep_repressor"/>
</dbReference>
<dbReference type="InterPro" id="IPR036390">
    <property type="entry name" value="WH_DNA-bd_sf"/>
</dbReference>
<dbReference type="KEGG" id="ppsc:EHS13_03530"/>
<evidence type="ECO:0000259" key="4">
    <source>
        <dbReference type="PROSITE" id="PS50995"/>
    </source>
</evidence>
<dbReference type="EMBL" id="CP034235">
    <property type="protein sequence ID" value="QGQ94046.1"/>
    <property type="molecule type" value="Genomic_DNA"/>
</dbReference>
<dbReference type="Gene3D" id="1.10.10.10">
    <property type="entry name" value="Winged helix-like DNA-binding domain superfamily/Winged helix DNA-binding domain"/>
    <property type="match status" value="1"/>
</dbReference>
<dbReference type="SUPFAM" id="SSF46785">
    <property type="entry name" value="Winged helix' DNA-binding domain"/>
    <property type="match status" value="1"/>
</dbReference>
<dbReference type="GO" id="GO:0003700">
    <property type="term" value="F:DNA-binding transcription factor activity"/>
    <property type="evidence" value="ECO:0007669"/>
    <property type="project" value="InterPro"/>
</dbReference>
<evidence type="ECO:0000313" key="6">
    <source>
        <dbReference type="Proteomes" id="UP000426246"/>
    </source>
</evidence>
<dbReference type="SMART" id="SM00529">
    <property type="entry name" value="HTH_DTXR"/>
    <property type="match status" value="1"/>
</dbReference>
<evidence type="ECO:0000256" key="2">
    <source>
        <dbReference type="ARBA" id="ARBA00023125"/>
    </source>
</evidence>
<dbReference type="SMART" id="SM00347">
    <property type="entry name" value="HTH_MARR"/>
    <property type="match status" value="1"/>
</dbReference>
<name>A0A6B8RFA8_9BACL</name>